<dbReference type="SUPFAM" id="SSF81301">
    <property type="entry name" value="Nucleotidyltransferase"/>
    <property type="match status" value="1"/>
</dbReference>
<feature type="compositionally biased region" description="Polar residues" evidence="1">
    <location>
        <begin position="1344"/>
        <end position="1359"/>
    </location>
</feature>
<feature type="compositionally biased region" description="Basic residues" evidence="1">
    <location>
        <begin position="78"/>
        <end position="88"/>
    </location>
</feature>
<evidence type="ECO:0000256" key="1">
    <source>
        <dbReference type="SAM" id="MobiDB-lite"/>
    </source>
</evidence>
<dbReference type="InterPro" id="IPR043519">
    <property type="entry name" value="NT_sf"/>
</dbReference>
<feature type="compositionally biased region" description="Low complexity" evidence="1">
    <location>
        <begin position="228"/>
        <end position="239"/>
    </location>
</feature>
<dbReference type="PANTHER" id="PTHR23092:SF15">
    <property type="entry name" value="INACTIVE NON-CANONICAL POLY(A) RNA POLYMERASE PROTEIN TRF4-2-RELATED"/>
    <property type="match status" value="1"/>
</dbReference>
<dbReference type="Gene3D" id="3.30.460.10">
    <property type="entry name" value="Beta Polymerase, domain 2"/>
    <property type="match status" value="1"/>
</dbReference>
<proteinExistence type="predicted"/>
<comment type="caution">
    <text evidence="3">The sequence shown here is derived from an EMBL/GenBank/DDBJ whole genome shotgun (WGS) entry which is preliminary data.</text>
</comment>
<keyword evidence="3" id="KW-0548">Nucleotidyltransferase</keyword>
<feature type="compositionally biased region" description="Gly residues" evidence="1">
    <location>
        <begin position="542"/>
        <end position="555"/>
    </location>
</feature>
<dbReference type="Pfam" id="PF22600">
    <property type="entry name" value="MTPAP-like_central"/>
    <property type="match status" value="1"/>
</dbReference>
<dbReference type="GO" id="GO:1990817">
    <property type="term" value="F:poly(A) RNA polymerase activity"/>
    <property type="evidence" value="ECO:0007669"/>
    <property type="project" value="UniProtKB-EC"/>
</dbReference>
<keyword evidence="4" id="KW-1185">Reference proteome</keyword>
<accession>A0AAD8YI43</accession>
<feature type="compositionally biased region" description="Low complexity" evidence="1">
    <location>
        <begin position="333"/>
        <end position="342"/>
    </location>
</feature>
<feature type="compositionally biased region" description="Basic residues" evidence="1">
    <location>
        <begin position="512"/>
        <end position="524"/>
    </location>
</feature>
<feature type="compositionally biased region" description="Low complexity" evidence="1">
    <location>
        <begin position="821"/>
        <end position="831"/>
    </location>
</feature>
<feature type="compositionally biased region" description="Polar residues" evidence="1">
    <location>
        <begin position="607"/>
        <end position="622"/>
    </location>
</feature>
<feature type="compositionally biased region" description="Low complexity" evidence="1">
    <location>
        <begin position="274"/>
        <end position="288"/>
    </location>
</feature>
<feature type="region of interest" description="Disordered" evidence="1">
    <location>
        <begin position="992"/>
        <end position="1030"/>
    </location>
</feature>
<feature type="compositionally biased region" description="Low complexity" evidence="1">
    <location>
        <begin position="634"/>
        <end position="658"/>
    </location>
</feature>
<feature type="domain" description="Poly(A) RNA polymerase mitochondrial-like central palm" evidence="2">
    <location>
        <begin position="856"/>
        <end position="947"/>
    </location>
</feature>
<feature type="region of interest" description="Disordered" evidence="1">
    <location>
        <begin position="315"/>
        <end position="678"/>
    </location>
</feature>
<feature type="region of interest" description="Disordered" evidence="1">
    <location>
        <begin position="1308"/>
        <end position="1420"/>
    </location>
</feature>
<feature type="compositionally biased region" description="Polar residues" evidence="1">
    <location>
        <begin position="390"/>
        <end position="407"/>
    </location>
</feature>
<feature type="compositionally biased region" description="Polar residues" evidence="1">
    <location>
        <begin position="992"/>
        <end position="1016"/>
    </location>
</feature>
<name>A0AAD8YI43_9STRA</name>
<feature type="compositionally biased region" description="Polar residues" evidence="1">
    <location>
        <begin position="353"/>
        <end position="367"/>
    </location>
</feature>
<feature type="compositionally biased region" description="Low complexity" evidence="1">
    <location>
        <begin position="104"/>
        <end position="118"/>
    </location>
</feature>
<dbReference type="GO" id="GO:0031123">
    <property type="term" value="P:RNA 3'-end processing"/>
    <property type="evidence" value="ECO:0007669"/>
    <property type="project" value="TreeGrafter"/>
</dbReference>
<feature type="compositionally biased region" description="Basic and acidic residues" evidence="1">
    <location>
        <begin position="1308"/>
        <end position="1324"/>
    </location>
</feature>
<feature type="compositionally biased region" description="Basic and acidic residues" evidence="1">
    <location>
        <begin position="739"/>
        <end position="755"/>
    </location>
</feature>
<feature type="compositionally biased region" description="Gly residues" evidence="1">
    <location>
        <begin position="167"/>
        <end position="180"/>
    </location>
</feature>
<feature type="compositionally biased region" description="Polar residues" evidence="1">
    <location>
        <begin position="1377"/>
        <end position="1406"/>
    </location>
</feature>
<reference evidence="3" key="1">
    <citation type="submission" date="2023-06" db="EMBL/GenBank/DDBJ databases">
        <title>Survivors Of The Sea: Transcriptome response of Skeletonema marinoi to long-term dormancy.</title>
        <authorList>
            <person name="Pinder M.I.M."/>
            <person name="Kourtchenko O."/>
            <person name="Robertson E.K."/>
            <person name="Larsson T."/>
            <person name="Maumus F."/>
            <person name="Osuna-Cruz C.M."/>
            <person name="Vancaester E."/>
            <person name="Stenow R."/>
            <person name="Vandepoele K."/>
            <person name="Ploug H."/>
            <person name="Bruchert V."/>
            <person name="Godhe A."/>
            <person name="Topel M."/>
        </authorList>
    </citation>
    <scope>NUCLEOTIDE SEQUENCE</scope>
    <source>
        <strain evidence="3">R05AC</strain>
    </source>
</reference>
<feature type="compositionally biased region" description="Polar residues" evidence="1">
    <location>
        <begin position="1076"/>
        <end position="1086"/>
    </location>
</feature>
<feature type="compositionally biased region" description="Low complexity" evidence="1">
    <location>
        <begin position="431"/>
        <end position="452"/>
    </location>
</feature>
<feature type="compositionally biased region" description="Basic and acidic residues" evidence="1">
    <location>
        <begin position="1407"/>
        <end position="1416"/>
    </location>
</feature>
<feature type="compositionally biased region" description="Low complexity" evidence="1">
    <location>
        <begin position="1360"/>
        <end position="1371"/>
    </location>
</feature>
<feature type="compositionally biased region" description="Low complexity" evidence="1">
    <location>
        <begin position="525"/>
        <end position="540"/>
    </location>
</feature>
<dbReference type="InterPro" id="IPR054708">
    <property type="entry name" value="MTPAP-like_central"/>
</dbReference>
<organism evidence="3 4">
    <name type="scientific">Skeletonema marinoi</name>
    <dbReference type="NCBI Taxonomy" id="267567"/>
    <lineage>
        <taxon>Eukaryota</taxon>
        <taxon>Sar</taxon>
        <taxon>Stramenopiles</taxon>
        <taxon>Ochrophyta</taxon>
        <taxon>Bacillariophyta</taxon>
        <taxon>Coscinodiscophyceae</taxon>
        <taxon>Thalassiosirophycidae</taxon>
        <taxon>Thalassiosirales</taxon>
        <taxon>Skeletonemataceae</taxon>
        <taxon>Skeletonema</taxon>
        <taxon>Skeletonema marinoi-dohrnii complex</taxon>
    </lineage>
</organism>
<evidence type="ECO:0000313" key="3">
    <source>
        <dbReference type="EMBL" id="KAK1745621.1"/>
    </source>
</evidence>
<feature type="region of interest" description="Disordered" evidence="1">
    <location>
        <begin position="781"/>
        <end position="838"/>
    </location>
</feature>
<feature type="compositionally biased region" description="Low complexity" evidence="1">
    <location>
        <begin position="62"/>
        <end position="76"/>
    </location>
</feature>
<gene>
    <name evidence="3" type="ORF">QTG54_003545</name>
</gene>
<dbReference type="Gene3D" id="1.10.1410.10">
    <property type="match status" value="1"/>
</dbReference>
<feature type="compositionally biased region" description="Low complexity" evidence="1">
    <location>
        <begin position="585"/>
        <end position="606"/>
    </location>
</feature>
<protein>
    <submittedName>
        <fullName evidence="3">Poly(A) RNA polymerase</fullName>
        <ecNumber evidence="3">2.7.7.19</ecNumber>
    </submittedName>
</protein>
<feature type="compositionally biased region" description="Low complexity" evidence="1">
    <location>
        <begin position="14"/>
        <end position="34"/>
    </location>
</feature>
<dbReference type="GO" id="GO:0005730">
    <property type="term" value="C:nucleolus"/>
    <property type="evidence" value="ECO:0007669"/>
    <property type="project" value="TreeGrafter"/>
</dbReference>
<keyword evidence="3" id="KW-0808">Transferase</keyword>
<evidence type="ECO:0000259" key="2">
    <source>
        <dbReference type="Pfam" id="PF22600"/>
    </source>
</evidence>
<dbReference type="InterPro" id="IPR045862">
    <property type="entry name" value="Trf4-like"/>
</dbReference>
<feature type="region of interest" description="Disordered" evidence="1">
    <location>
        <begin position="1046"/>
        <end position="1086"/>
    </location>
</feature>
<feature type="region of interest" description="Disordered" evidence="1">
    <location>
        <begin position="722"/>
        <end position="755"/>
    </location>
</feature>
<dbReference type="SUPFAM" id="SSF81631">
    <property type="entry name" value="PAP/OAS1 substrate-binding domain"/>
    <property type="match status" value="1"/>
</dbReference>
<feature type="compositionally biased region" description="Basic residues" evidence="1">
    <location>
        <begin position="258"/>
        <end position="272"/>
    </location>
</feature>
<dbReference type="Proteomes" id="UP001224775">
    <property type="component" value="Unassembled WGS sequence"/>
</dbReference>
<dbReference type="GO" id="GO:0031499">
    <property type="term" value="C:TRAMP complex"/>
    <property type="evidence" value="ECO:0007669"/>
    <property type="project" value="TreeGrafter"/>
</dbReference>
<feature type="compositionally biased region" description="Low complexity" evidence="1">
    <location>
        <begin position="556"/>
        <end position="574"/>
    </location>
</feature>
<evidence type="ECO:0000313" key="4">
    <source>
        <dbReference type="Proteomes" id="UP001224775"/>
    </source>
</evidence>
<feature type="region of interest" description="Disordered" evidence="1">
    <location>
        <begin position="1"/>
        <end position="303"/>
    </location>
</feature>
<feature type="region of interest" description="Disordered" evidence="1">
    <location>
        <begin position="1457"/>
        <end position="1477"/>
    </location>
</feature>
<dbReference type="GO" id="GO:0043634">
    <property type="term" value="P:polyadenylation-dependent ncRNA catabolic process"/>
    <property type="evidence" value="ECO:0007669"/>
    <property type="project" value="TreeGrafter"/>
</dbReference>
<sequence length="1638" mass="171621">MDKSPIIMSAGAPSKEPVTSSSSSSPKANTASSVPEETNKGTVGGGGNDVKRIRSSGGGGTTPSSSSSDVSSSNTSANHHHGHLHAKKNSTTMGSNGNSGAGNGAEEATTSAATTTANQKCKPTAVDDGSAKKEQHHHQQQQAKANHSNNVKCKEGTSSASEKKKSSGGGGGNRGGGGAGDSSSRDKHSTTPAAVEKGSDATTSVNNAASTKGQGEKSSAGGGKSDSMKTLSSSSSRMMNAVEGDQSTALPVEPSSPSKKKKKKSKKKKRKTSNADSNSAVSGSGSNNVRDDAKGGETATADAAAVMKGGKELVAPSSFTSNKSPVNDKATASLLSSSTSRGGDSGGVGTVSKDASQQPKASPNNGEKGNVLEKVPSPSSEKATNAAAPDNSTTTKEAKSAQGNSHANQDDADDGAWETVEVKPRGRKAKSQGNNNNGNGSSSNNNNNNGNNNGKGGNTNNGNRANNNNSGRNNDGNNSNNSNNNNGSSDVVTSSNNNNNSSQNNGQNNNNSRRKKDGRRRKKNNNNNQNQNQQQKNENVGDGKGGGGKAVGDGGAKSSSDNSNHKQQQQQRGRSSSHHNDKRNASSSGNNNNNNGNNKQQGRRSNATATAVASNQSLVTSKHNGKSMRDVLLGASTANNKASTAAAGGKGTDSSATGEAKSKNADQPKSAKVKPGISYKSAIEPVKKVQQQAASQNTSKSKPNAWAKVVKSASAASLSAISNTSAAVNETSNTAPTEVVEKEGTVKASDSVKPESKVVLESIPKATVPAAPTVTTKIVSSPPVAEKTEKETVGGEEEDAAVTDDNNVPPPLDTLLGPGNSCSASSSVASSLDAPHGARPEDDVGYHLLNVCGQLSEEINTFMSRRSLALDVRRRERNAVLGALQDTLGKIWPDQCRVEMYGSCATQLDLPSSDLDLVVCGLDDVMNHPPPSPMEQQPRQESMQSVNMSVTGSFNEVEIKQQESMGVTEEGIPVSPDQLSTTATVATTQQGDITSPCASNSVQNNANSPGLFSGSISEHDPGMASVQDDSVHCSEDMEFHRMDSADSYSQAYQPGPPQQAMSMESYASDYQGGSGENYNSSEYQGQQQDVGMENYNQEYQGSQHEFYYAPYNYAPHLSLNAQRVLRLASELELQPWAVQVKAIPTATVPVVKMLADPSRLPGFAGGSGDNWMMQQQMSPQGAVSSSPPLSTDQMPHQASVSSSAGFFPQWRGADLMNGLQPIDITFEGPEHGGIGSTTYSQCVVQDACNETGLPPESTPVVQVAMVLKELLAQRRLNEPFSGGLSSYGLLLLLLAVLKDRKIIQEDMKKMEKQREKVSGDDTRHNKGKRQRREPVEGQGKTAAPPSTSESIGQTKTQDAPSTTSKPTVSSSWASIAKKSNGSTTETYSMTLSTNESGANYSQTAQKQSKEKSKPTKDQTLTEEAEAAEEVDGSSTLKSQMIPQSSSVALDNAQAVLSQVTPSSDDSKLPTSSTPQSSNDVFEVLCSGELTSGKLLMHFLLFYGQHFDAQATLIDLNATHHSQFGKVDIERLSAFIPRPPGGNIDPVTGMFSVDPLVVYDPLEGEIDYNVSKRCYCWNNVRWVFAQCYMTVSSIVETGDTAKTSLKGKHVEAKSDAKAAASDKSCADIVTPILELLLSF</sequence>
<feature type="compositionally biased region" description="Low complexity" evidence="1">
    <location>
        <begin position="460"/>
        <end position="511"/>
    </location>
</feature>
<dbReference type="EMBL" id="JATAAI010000005">
    <property type="protein sequence ID" value="KAK1745621.1"/>
    <property type="molecule type" value="Genomic_DNA"/>
</dbReference>
<dbReference type="GO" id="GO:0003729">
    <property type="term" value="F:mRNA binding"/>
    <property type="evidence" value="ECO:0007669"/>
    <property type="project" value="TreeGrafter"/>
</dbReference>
<feature type="compositionally biased region" description="Polar residues" evidence="1">
    <location>
        <begin position="200"/>
        <end position="217"/>
    </location>
</feature>
<dbReference type="PANTHER" id="PTHR23092">
    <property type="entry name" value="POLY(A) RNA POLYMERASE"/>
    <property type="match status" value="1"/>
</dbReference>
<dbReference type="EC" id="2.7.7.19" evidence="3"/>